<protein>
    <submittedName>
        <fullName evidence="3">Uncharacterized protein</fullName>
    </submittedName>
</protein>
<name>A0A9Q1JYM5_9CARY</name>
<dbReference type="OrthoDB" id="1001981at2759"/>
<proteinExistence type="predicted"/>
<evidence type="ECO:0000256" key="2">
    <source>
        <dbReference type="SAM" id="Phobius"/>
    </source>
</evidence>
<keyword evidence="2" id="KW-0812">Transmembrane</keyword>
<sequence>MGTTKVGKMVEKIIEKGDHGEQFQRYFVLHIISLLISGVLYLDRVVSRGKRCKDRWFLIFIGEHGRGKIIDRIEYQKIIHESEIELQTKSAHITEDHQAHTETSTATHSSPPAAEQPRLECGSEREHLTAGTNNPIENTGDDGGRCLCNGNIAYRSVRSTSSLDMRTNK</sequence>
<keyword evidence="4" id="KW-1185">Reference proteome</keyword>
<reference evidence="3" key="1">
    <citation type="submission" date="2022-04" db="EMBL/GenBank/DDBJ databases">
        <title>Carnegiea gigantea Genome sequencing and assembly v2.</title>
        <authorList>
            <person name="Copetti D."/>
            <person name="Sanderson M.J."/>
            <person name="Burquez A."/>
            <person name="Wojciechowski M.F."/>
        </authorList>
    </citation>
    <scope>NUCLEOTIDE SEQUENCE</scope>
    <source>
        <strain evidence="3">SGP5-SGP5p</strain>
        <tissue evidence="3">Aerial part</tissue>
    </source>
</reference>
<feature type="region of interest" description="Disordered" evidence="1">
    <location>
        <begin position="93"/>
        <end position="142"/>
    </location>
</feature>
<evidence type="ECO:0000256" key="1">
    <source>
        <dbReference type="SAM" id="MobiDB-lite"/>
    </source>
</evidence>
<feature type="transmembrane region" description="Helical" evidence="2">
    <location>
        <begin position="26"/>
        <end position="46"/>
    </location>
</feature>
<dbReference type="EMBL" id="JAKOGI010000515">
    <property type="protein sequence ID" value="KAJ8433841.1"/>
    <property type="molecule type" value="Genomic_DNA"/>
</dbReference>
<evidence type="ECO:0000313" key="3">
    <source>
        <dbReference type="EMBL" id="KAJ8433841.1"/>
    </source>
</evidence>
<dbReference type="AlphaFoldDB" id="A0A9Q1JYM5"/>
<evidence type="ECO:0000313" key="4">
    <source>
        <dbReference type="Proteomes" id="UP001153076"/>
    </source>
</evidence>
<feature type="compositionally biased region" description="Basic and acidic residues" evidence="1">
    <location>
        <begin position="117"/>
        <end position="128"/>
    </location>
</feature>
<keyword evidence="2" id="KW-0472">Membrane</keyword>
<comment type="caution">
    <text evidence="3">The sequence shown here is derived from an EMBL/GenBank/DDBJ whole genome shotgun (WGS) entry which is preliminary data.</text>
</comment>
<feature type="compositionally biased region" description="Low complexity" evidence="1">
    <location>
        <begin position="101"/>
        <end position="115"/>
    </location>
</feature>
<dbReference type="Proteomes" id="UP001153076">
    <property type="component" value="Unassembled WGS sequence"/>
</dbReference>
<organism evidence="3 4">
    <name type="scientific">Carnegiea gigantea</name>
    <dbReference type="NCBI Taxonomy" id="171969"/>
    <lineage>
        <taxon>Eukaryota</taxon>
        <taxon>Viridiplantae</taxon>
        <taxon>Streptophyta</taxon>
        <taxon>Embryophyta</taxon>
        <taxon>Tracheophyta</taxon>
        <taxon>Spermatophyta</taxon>
        <taxon>Magnoliopsida</taxon>
        <taxon>eudicotyledons</taxon>
        <taxon>Gunneridae</taxon>
        <taxon>Pentapetalae</taxon>
        <taxon>Caryophyllales</taxon>
        <taxon>Cactineae</taxon>
        <taxon>Cactaceae</taxon>
        <taxon>Cactoideae</taxon>
        <taxon>Echinocereeae</taxon>
        <taxon>Carnegiea</taxon>
    </lineage>
</organism>
<gene>
    <name evidence="3" type="ORF">Cgig2_028158</name>
</gene>
<accession>A0A9Q1JYM5</accession>
<keyword evidence="2" id="KW-1133">Transmembrane helix</keyword>